<dbReference type="RefSeq" id="WP_120044059.1">
    <property type="nucleotide sequence ID" value="NZ_QZFU01000036.1"/>
</dbReference>
<dbReference type="Gene3D" id="3.40.50.1820">
    <property type="entry name" value="alpha/beta hydrolase"/>
    <property type="match status" value="1"/>
</dbReference>
<comment type="caution">
    <text evidence="2">The sequence shown here is derived from an EMBL/GenBank/DDBJ whole genome shotgun (WGS) entry which is preliminary data.</text>
</comment>
<dbReference type="PANTHER" id="PTHR43194:SF2">
    <property type="entry name" value="PEROXISOMAL MEMBRANE PROTEIN LPX1"/>
    <property type="match status" value="1"/>
</dbReference>
<keyword evidence="3" id="KW-1185">Reference proteome</keyword>
<dbReference type="EMBL" id="QZFU01000036">
    <property type="protein sequence ID" value="RJO71002.1"/>
    <property type="molecule type" value="Genomic_DNA"/>
</dbReference>
<dbReference type="GO" id="GO:0016787">
    <property type="term" value="F:hydrolase activity"/>
    <property type="evidence" value="ECO:0007669"/>
    <property type="project" value="UniProtKB-KW"/>
</dbReference>
<dbReference type="Proteomes" id="UP000266677">
    <property type="component" value="Unassembled WGS sequence"/>
</dbReference>
<dbReference type="AlphaFoldDB" id="A0A3A4JWG8"/>
<accession>A0A3A4JWG8</accession>
<proteinExistence type="predicted"/>
<name>A0A3A4JWG8_9NOCA</name>
<evidence type="ECO:0000313" key="2">
    <source>
        <dbReference type="EMBL" id="RJO71002.1"/>
    </source>
</evidence>
<dbReference type="OrthoDB" id="9785847at2"/>
<dbReference type="InterPro" id="IPR029058">
    <property type="entry name" value="AB_hydrolase_fold"/>
</dbReference>
<dbReference type="InterPro" id="IPR050228">
    <property type="entry name" value="Carboxylesterase_BioH"/>
</dbReference>
<dbReference type="SUPFAM" id="SSF53474">
    <property type="entry name" value="alpha/beta-Hydrolases"/>
    <property type="match status" value="1"/>
</dbReference>
<sequence length="262" mass="28638">MPYRTINDTQLYYEDEGTGQPLLFLHGWGTSGRTWGAQQAELVHDFRVVTLDWRGCGRSDRPVAGNTLEGVVADLVAFIRELGLQRPIVVGVSIGATFATELALADPDLLGGVIAVDGPAYWPAQGMPLAEVIHEMRYNRVSFAAQWVPNWFAPGTSPTLIEWTVRQILDAGVYIDEQFHVFAEYDPRPRLPELRTPIHYVHGALDAEIPIEVARVCAAHTPGAEVTVIEGAGHMPQQEKPAEFNAALRIAVAGFTTDAADA</sequence>
<evidence type="ECO:0000259" key="1">
    <source>
        <dbReference type="Pfam" id="PF12697"/>
    </source>
</evidence>
<protein>
    <submittedName>
        <fullName evidence="2">Alpha/beta hydrolase</fullName>
    </submittedName>
</protein>
<dbReference type="PRINTS" id="PR00111">
    <property type="entry name" value="ABHYDROLASE"/>
</dbReference>
<dbReference type="InterPro" id="IPR000073">
    <property type="entry name" value="AB_hydrolase_1"/>
</dbReference>
<evidence type="ECO:0000313" key="3">
    <source>
        <dbReference type="Proteomes" id="UP000266677"/>
    </source>
</evidence>
<organism evidence="2 3">
    <name type="scientific">Nocardia panacis</name>
    <dbReference type="NCBI Taxonomy" id="2340916"/>
    <lineage>
        <taxon>Bacteria</taxon>
        <taxon>Bacillati</taxon>
        <taxon>Actinomycetota</taxon>
        <taxon>Actinomycetes</taxon>
        <taxon>Mycobacteriales</taxon>
        <taxon>Nocardiaceae</taxon>
        <taxon>Nocardia</taxon>
    </lineage>
</organism>
<keyword evidence="2" id="KW-0378">Hydrolase</keyword>
<dbReference type="PANTHER" id="PTHR43194">
    <property type="entry name" value="HYDROLASE ALPHA/BETA FOLD FAMILY"/>
    <property type="match status" value="1"/>
</dbReference>
<reference evidence="2 3" key="1">
    <citation type="submission" date="2018-09" db="EMBL/GenBank/DDBJ databases">
        <title>YIM PH21274 draft genome.</title>
        <authorList>
            <person name="Miao C."/>
        </authorList>
    </citation>
    <scope>NUCLEOTIDE SEQUENCE [LARGE SCALE GENOMIC DNA]</scope>
    <source>
        <strain evidence="2 3">YIM PH 21724</strain>
    </source>
</reference>
<feature type="domain" description="AB hydrolase-1" evidence="1">
    <location>
        <begin position="22"/>
        <end position="247"/>
    </location>
</feature>
<gene>
    <name evidence="2" type="ORF">D5S18_25730</name>
</gene>
<dbReference type="Pfam" id="PF12697">
    <property type="entry name" value="Abhydrolase_6"/>
    <property type="match status" value="1"/>
</dbReference>